<gene>
    <name evidence="2" type="ORF">M9Y10_017485</name>
</gene>
<dbReference type="Proteomes" id="UP001470230">
    <property type="component" value="Unassembled WGS sequence"/>
</dbReference>
<sequence length="521" mass="60772">MVPRKQTACTEKKFSSDFIFASLNTPPNKRSSWQIDSLTDYFMNSPEFLRIAKNKREVRELSKSVELEFFNPNSVLFSVGDSFDGIYFIFKGEVALLREKEDPKVISSNSVKLPTGSNNSVRHNIFKYEFEHRNENRNDQHEFLRENDTSTSTSDDNDSIPSLHLSSYQRTDIQPPSYSIPLMTTNLLECRFGFGKKFEVIDLKLANSIIGADSNEIKKQKPWPITAIVTEPSYIIRIEFSIYRKTISYLRKEEQIKIAKFLEEILEFDPILYQPELFERLSQVMRTIFIPKGTKRLPIQLAYDNINKSNNLDGQNLGNSWYVIKSGSIGRYRKVDFDQISIDERALFVGSIKIKIPKGVKLIQTETYGPKHCIADSSLSTSLNKPYELKFLEDTIIHAISYNDVKDIVPYMMRKEIEKALLNDPSDDELIRSWCEKEIVIQWQIYRHKISKETKIFWENDRIMNSGEVTCRRPPPPKQIKDHQLSCKNPRFRACREIRKLKEQTEIDLAPSFRRLTQNQI</sequence>
<dbReference type="PROSITE" id="PS50042">
    <property type="entry name" value="CNMP_BINDING_3"/>
    <property type="match status" value="1"/>
</dbReference>
<evidence type="ECO:0000259" key="1">
    <source>
        <dbReference type="PROSITE" id="PS50042"/>
    </source>
</evidence>
<protein>
    <recommendedName>
        <fullName evidence="1">Cyclic nucleotide-binding domain-containing protein</fullName>
    </recommendedName>
</protein>
<proteinExistence type="predicted"/>
<dbReference type="InterPro" id="IPR000595">
    <property type="entry name" value="cNMP-bd_dom"/>
</dbReference>
<evidence type="ECO:0000313" key="2">
    <source>
        <dbReference type="EMBL" id="KAK8852500.1"/>
    </source>
</evidence>
<dbReference type="Gene3D" id="2.60.120.10">
    <property type="entry name" value="Jelly Rolls"/>
    <property type="match status" value="1"/>
</dbReference>
<comment type="caution">
    <text evidence="2">The sequence shown here is derived from an EMBL/GenBank/DDBJ whole genome shotgun (WGS) entry which is preliminary data.</text>
</comment>
<reference evidence="2 3" key="1">
    <citation type="submission" date="2024-04" db="EMBL/GenBank/DDBJ databases">
        <title>Tritrichomonas musculus Genome.</title>
        <authorList>
            <person name="Alves-Ferreira E."/>
            <person name="Grigg M."/>
            <person name="Lorenzi H."/>
            <person name="Galac M."/>
        </authorList>
    </citation>
    <scope>NUCLEOTIDE SEQUENCE [LARGE SCALE GENOMIC DNA]</scope>
    <source>
        <strain evidence="2 3">EAF2021</strain>
    </source>
</reference>
<dbReference type="InterPro" id="IPR014710">
    <property type="entry name" value="RmlC-like_jellyroll"/>
</dbReference>
<keyword evidence="3" id="KW-1185">Reference proteome</keyword>
<accession>A0ABR2HTP4</accession>
<evidence type="ECO:0000313" key="3">
    <source>
        <dbReference type="Proteomes" id="UP001470230"/>
    </source>
</evidence>
<dbReference type="InterPro" id="IPR018490">
    <property type="entry name" value="cNMP-bd_dom_sf"/>
</dbReference>
<organism evidence="2 3">
    <name type="scientific">Tritrichomonas musculus</name>
    <dbReference type="NCBI Taxonomy" id="1915356"/>
    <lineage>
        <taxon>Eukaryota</taxon>
        <taxon>Metamonada</taxon>
        <taxon>Parabasalia</taxon>
        <taxon>Tritrichomonadida</taxon>
        <taxon>Tritrichomonadidae</taxon>
        <taxon>Tritrichomonas</taxon>
    </lineage>
</organism>
<feature type="domain" description="Cyclic nucleotide-binding" evidence="1">
    <location>
        <begin position="49"/>
        <end position="107"/>
    </location>
</feature>
<dbReference type="EMBL" id="JAPFFF010000023">
    <property type="protein sequence ID" value="KAK8852500.1"/>
    <property type="molecule type" value="Genomic_DNA"/>
</dbReference>
<dbReference type="SUPFAM" id="SSF51206">
    <property type="entry name" value="cAMP-binding domain-like"/>
    <property type="match status" value="1"/>
</dbReference>
<name>A0ABR2HTP4_9EUKA</name>